<feature type="region of interest" description="Disordered" evidence="1">
    <location>
        <begin position="1"/>
        <end position="137"/>
    </location>
</feature>
<evidence type="ECO:0000256" key="1">
    <source>
        <dbReference type="SAM" id="MobiDB-lite"/>
    </source>
</evidence>
<dbReference type="PROSITE" id="PS00018">
    <property type="entry name" value="EF_HAND_1"/>
    <property type="match status" value="1"/>
</dbReference>
<feature type="compositionally biased region" description="Basic and acidic residues" evidence="1">
    <location>
        <begin position="565"/>
        <end position="584"/>
    </location>
</feature>
<feature type="compositionally biased region" description="Basic and acidic residues" evidence="1">
    <location>
        <begin position="25"/>
        <end position="37"/>
    </location>
</feature>
<feature type="compositionally biased region" description="Basic residues" evidence="1">
    <location>
        <begin position="358"/>
        <end position="367"/>
    </location>
</feature>
<sequence>MDPSEFVGDSQSEDESFWDEAEATVQRRDKELPKQEHIANTTTKAHAQDLPRNQETQVNEATTQIRSLEPTMSGSSSIADDTKHTRSDQPNHAPTPSSRTSLTAEVTSPNQPNHNTEELRAPSQSSEQGKIKEGDIVEVESRTWPGINKIGGTARVTRVYEEDGDTIVDVRYFLGGSERAVSIEYVQITDVYGKKHRQRRSRNFFHEEFAAEYLPTRRHEEFRDQTPNIPQPKKKRVDKPASSVKNSSDQSKKPIYDVSDSENDETPLYQKYRNLEKLVKPATLPATEIILNEPTSSESDEDDEDNDNYVSVLELHSKPRSMEQTKIPEKNFAAQTLSPTLDVPQDEGDRSPTDQSPIRRRKKRKRFVGGYDGDNNFIQPEDNAIDLPEDVQIDTGFKLGKTSKDLLKQYREHSARFEEALQTFQRRRDMYDPTQLQELEEYLKRHIVREEDIVDAILRKLEAKGKSISAIENLKHDQRKSHVNEHAVWLKGRRTSRIGSFPPPPEYEPVASDSDSESDMILKSKHRSREPRQNKRKASLIISAQQNAYIDSSTDDDDYLDRNTFAHETKTRPTKSRDKTHESEPTYLSDTPHDSTWGNESPRRRTPKFQYNRVKSSSLGNTYDDTLHESYRPETIRNVPKSVLSSSQWNWKTLLRQKRRRREASQSLHALNTAHSNQYKPTKWKLRVYRAPLNPNPVHRDLSFSLVNTAIPTETFKGSQPTSKPDQSRADSSLLSECILDFTSEYCPYGWQLEQTEVHKLQVQLSSETFQVLDSHPWYASIPEYARTSGLITKLFRTARHLLFDLQNTEEAYMHDISSKEARHKNSFV</sequence>
<evidence type="ECO:0000313" key="2">
    <source>
        <dbReference type="EMBL" id="KAF0743176.1"/>
    </source>
</evidence>
<accession>A0A6G0XRV3</accession>
<feature type="region of interest" description="Disordered" evidence="1">
    <location>
        <begin position="495"/>
        <end position="537"/>
    </location>
</feature>
<feature type="compositionally biased region" description="Polar residues" evidence="1">
    <location>
        <begin position="586"/>
        <end position="599"/>
    </location>
</feature>
<proteinExistence type="predicted"/>
<feature type="compositionally biased region" description="Basic and acidic residues" evidence="1">
    <location>
        <begin position="80"/>
        <end position="89"/>
    </location>
</feature>
<feature type="compositionally biased region" description="Basic residues" evidence="1">
    <location>
        <begin position="523"/>
        <end position="537"/>
    </location>
</feature>
<feature type="compositionally biased region" description="Acidic residues" evidence="1">
    <location>
        <begin position="11"/>
        <end position="22"/>
    </location>
</feature>
<feature type="region of interest" description="Disordered" evidence="1">
    <location>
        <begin position="289"/>
        <end position="382"/>
    </location>
</feature>
<feature type="compositionally biased region" description="Polar residues" evidence="1">
    <location>
        <begin position="38"/>
        <end position="79"/>
    </location>
</feature>
<dbReference type="EMBL" id="VJMJ01000021">
    <property type="protein sequence ID" value="KAF0743176.1"/>
    <property type="molecule type" value="Genomic_DNA"/>
</dbReference>
<dbReference type="AlphaFoldDB" id="A0A6G0XRV3"/>
<reference evidence="2 3" key="1">
    <citation type="submission" date="2019-07" db="EMBL/GenBank/DDBJ databases">
        <title>Genomics analysis of Aphanomyces spp. identifies a new class of oomycete effector associated with host adaptation.</title>
        <authorList>
            <person name="Gaulin E."/>
        </authorList>
    </citation>
    <scope>NUCLEOTIDE SEQUENCE [LARGE SCALE GENOMIC DNA]</scope>
    <source>
        <strain evidence="2 3">ATCC 201684</strain>
    </source>
</reference>
<protein>
    <submittedName>
        <fullName evidence="2">Uncharacterized protein</fullName>
    </submittedName>
</protein>
<dbReference type="Proteomes" id="UP000481153">
    <property type="component" value="Unassembled WGS sequence"/>
</dbReference>
<feature type="region of interest" description="Disordered" evidence="1">
    <location>
        <begin position="216"/>
        <end position="264"/>
    </location>
</feature>
<name>A0A6G0XRV3_9STRA</name>
<evidence type="ECO:0000313" key="3">
    <source>
        <dbReference type="Proteomes" id="UP000481153"/>
    </source>
</evidence>
<dbReference type="VEuPathDB" id="FungiDB:AeMF1_002849"/>
<feature type="compositionally biased region" description="Basic and acidic residues" evidence="1">
    <location>
        <begin position="315"/>
        <end position="329"/>
    </location>
</feature>
<comment type="caution">
    <text evidence="2">The sequence shown here is derived from an EMBL/GenBank/DDBJ whole genome shotgun (WGS) entry which is preliminary data.</text>
</comment>
<keyword evidence="3" id="KW-1185">Reference proteome</keyword>
<feature type="region of interest" description="Disordered" evidence="1">
    <location>
        <begin position="565"/>
        <end position="620"/>
    </location>
</feature>
<organism evidence="2 3">
    <name type="scientific">Aphanomyces euteiches</name>
    <dbReference type="NCBI Taxonomy" id="100861"/>
    <lineage>
        <taxon>Eukaryota</taxon>
        <taxon>Sar</taxon>
        <taxon>Stramenopiles</taxon>
        <taxon>Oomycota</taxon>
        <taxon>Saprolegniomycetes</taxon>
        <taxon>Saprolegniales</taxon>
        <taxon>Verrucalvaceae</taxon>
        <taxon>Aphanomyces</taxon>
    </lineage>
</organism>
<gene>
    <name evidence="2" type="ORF">Ae201684_002028</name>
</gene>
<dbReference type="InterPro" id="IPR018247">
    <property type="entry name" value="EF_Hand_1_Ca_BS"/>
</dbReference>
<feature type="compositionally biased region" description="Polar residues" evidence="1">
    <location>
        <begin position="90"/>
        <end position="114"/>
    </location>
</feature>
<feature type="compositionally biased region" description="Acidic residues" evidence="1">
    <location>
        <begin position="298"/>
        <end position="307"/>
    </location>
</feature>